<dbReference type="AlphaFoldDB" id="A0AA36N464"/>
<feature type="transmembrane region" description="Helical" evidence="7">
    <location>
        <begin position="120"/>
        <end position="141"/>
    </location>
</feature>
<feature type="domain" description="Cyclic nucleotide-binding" evidence="8">
    <location>
        <begin position="483"/>
        <end position="556"/>
    </location>
</feature>
<evidence type="ECO:0000256" key="6">
    <source>
        <dbReference type="ARBA" id="ARBA00023136"/>
    </source>
</evidence>
<dbReference type="GO" id="GO:0005216">
    <property type="term" value="F:monoatomic ion channel activity"/>
    <property type="evidence" value="ECO:0007669"/>
    <property type="project" value="InterPro"/>
</dbReference>
<dbReference type="EMBL" id="CAUJNA010003287">
    <property type="protein sequence ID" value="CAJ1398045.1"/>
    <property type="molecule type" value="Genomic_DNA"/>
</dbReference>
<evidence type="ECO:0000313" key="9">
    <source>
        <dbReference type="EMBL" id="CAJ1398045.1"/>
    </source>
</evidence>
<dbReference type="PROSITE" id="PS50042">
    <property type="entry name" value="CNMP_BINDING_3"/>
    <property type="match status" value="1"/>
</dbReference>
<dbReference type="Gene3D" id="2.60.120.10">
    <property type="entry name" value="Jelly Rolls"/>
    <property type="match status" value="1"/>
</dbReference>
<dbReference type="InterPro" id="IPR000595">
    <property type="entry name" value="cNMP-bd_dom"/>
</dbReference>
<organism evidence="9 10">
    <name type="scientific">Effrenium voratum</name>
    <dbReference type="NCBI Taxonomy" id="2562239"/>
    <lineage>
        <taxon>Eukaryota</taxon>
        <taxon>Sar</taxon>
        <taxon>Alveolata</taxon>
        <taxon>Dinophyceae</taxon>
        <taxon>Suessiales</taxon>
        <taxon>Symbiodiniaceae</taxon>
        <taxon>Effrenium</taxon>
    </lineage>
</organism>
<comment type="subcellular location">
    <subcellularLocation>
        <location evidence="1">Membrane</location>
        <topology evidence="1">Multi-pass membrane protein</topology>
    </subcellularLocation>
</comment>
<evidence type="ECO:0000256" key="5">
    <source>
        <dbReference type="ARBA" id="ARBA00023065"/>
    </source>
</evidence>
<protein>
    <recommendedName>
        <fullName evidence="8">Cyclic nucleotide-binding domain-containing protein</fullName>
    </recommendedName>
</protein>
<dbReference type="Pfam" id="PF00520">
    <property type="entry name" value="Ion_trans"/>
    <property type="match status" value="1"/>
</dbReference>
<dbReference type="SUPFAM" id="SSF81324">
    <property type="entry name" value="Voltage-gated potassium channels"/>
    <property type="match status" value="1"/>
</dbReference>
<evidence type="ECO:0000256" key="4">
    <source>
        <dbReference type="ARBA" id="ARBA00022989"/>
    </source>
</evidence>
<evidence type="ECO:0000256" key="2">
    <source>
        <dbReference type="ARBA" id="ARBA00022448"/>
    </source>
</evidence>
<evidence type="ECO:0000256" key="3">
    <source>
        <dbReference type="ARBA" id="ARBA00022692"/>
    </source>
</evidence>
<evidence type="ECO:0000313" key="10">
    <source>
        <dbReference type="Proteomes" id="UP001178507"/>
    </source>
</evidence>
<dbReference type="Gene3D" id="1.10.287.70">
    <property type="match status" value="1"/>
</dbReference>
<dbReference type="SUPFAM" id="SSF51206">
    <property type="entry name" value="cAMP-binding domain-like"/>
    <property type="match status" value="1"/>
</dbReference>
<keyword evidence="5" id="KW-0406">Ion transport</keyword>
<dbReference type="InterPro" id="IPR005821">
    <property type="entry name" value="Ion_trans_dom"/>
</dbReference>
<gene>
    <name evidence="9" type="ORF">EVOR1521_LOCUS21931</name>
</gene>
<feature type="transmembrane region" description="Helical" evidence="7">
    <location>
        <begin position="349"/>
        <end position="369"/>
    </location>
</feature>
<dbReference type="GO" id="GO:0016020">
    <property type="term" value="C:membrane"/>
    <property type="evidence" value="ECO:0007669"/>
    <property type="project" value="UniProtKB-SubCell"/>
</dbReference>
<dbReference type="PANTHER" id="PTHR47823">
    <property type="entry name" value="ION_TRANS DOMAIN-CONTAINING PROTEIN"/>
    <property type="match status" value="1"/>
</dbReference>
<dbReference type="Proteomes" id="UP001178507">
    <property type="component" value="Unassembled WGS sequence"/>
</dbReference>
<keyword evidence="4 7" id="KW-1133">Transmembrane helix</keyword>
<evidence type="ECO:0000259" key="8">
    <source>
        <dbReference type="PROSITE" id="PS50042"/>
    </source>
</evidence>
<keyword evidence="6 7" id="KW-0472">Membrane</keyword>
<keyword evidence="10" id="KW-1185">Reference proteome</keyword>
<accession>A0AA36N464</accession>
<reference evidence="9" key="1">
    <citation type="submission" date="2023-08" db="EMBL/GenBank/DDBJ databases">
        <authorList>
            <person name="Chen Y."/>
            <person name="Shah S."/>
            <person name="Dougan E. K."/>
            <person name="Thang M."/>
            <person name="Chan C."/>
        </authorList>
    </citation>
    <scope>NUCLEOTIDE SEQUENCE</scope>
</reference>
<keyword evidence="3 7" id="KW-0812">Transmembrane</keyword>
<proteinExistence type="predicted"/>
<dbReference type="InterPro" id="IPR018490">
    <property type="entry name" value="cNMP-bd_dom_sf"/>
</dbReference>
<comment type="caution">
    <text evidence="9">The sequence shown here is derived from an EMBL/GenBank/DDBJ whole genome shotgun (WGS) entry which is preliminary data.</text>
</comment>
<dbReference type="PANTHER" id="PTHR47823:SF9">
    <property type="entry name" value="CHROMOSOME UNDETERMINED SCAFFOLD_10, WHOLE GENOME SHOTGUN SEQUENCE"/>
    <property type="match status" value="1"/>
</dbReference>
<evidence type="ECO:0000256" key="7">
    <source>
        <dbReference type="SAM" id="Phobius"/>
    </source>
</evidence>
<dbReference type="InterPro" id="IPR014710">
    <property type="entry name" value="RmlC-like_jellyroll"/>
</dbReference>
<feature type="transmembrane region" description="Helical" evidence="7">
    <location>
        <begin position="153"/>
        <end position="175"/>
    </location>
</feature>
<keyword evidence="2" id="KW-0813">Transport</keyword>
<name>A0AA36N464_9DINO</name>
<sequence length="661" mass="74296">MDTTIEEITRIDSKTARVSFDSAAAFLSTAQSSRTASRENPRQPLWVKSESEVSGMISSPPLSPLRLPPSLARIHDAWDGDFENRKTSHDPSRRLKKISTSRAEARPSCLVLRPNSALCLIWDVVCLLATMHDSVMIPLLSAFEIDPSGWPEIMAAVSGAVWLLDVFLAFFRGFLNIRTGFVEMRLPQIAFHYLTGWFVPDIALLSLDGLAMFMQDQQTLESLTLLRLFRNLRLLRLLKMTGRLSLLREVFASLDYGVEWASVQMETAVSVLKHLTLIALMCHFTGCAWYALGRYEDTRSWVEVHLADRLAEDLPTDAGYFYITSVHWALTQFTPAATEIGAVSGPERVFSVTVILAGLTLYSFFLGSINQSLSKLRSMTAQESRQNMLVRRYISEKKLSLDLAADILTCIRQRGLGKASSKIVFRDIKVLESLPHRILQQLQLEVGVPILESHAMMKHLLALSRDVGALCRKALVELSSFYGEELFSAGGSGDHMYFLRDGRLGYRVDWTEHLAPGARVGETCLWLKWEYRGQMTCADQHSHLFQLNAETFRKVMCRSHEAEVCATYARLFFKALTECEEASDLFGDDAQVAQIMRWVRSYQMSAVSLAQTLGPVALGNVFAAWRGLIKGKERAQPRASPMCCLPFPKAHARHAQRQDSL</sequence>
<evidence type="ECO:0000256" key="1">
    <source>
        <dbReference type="ARBA" id="ARBA00004141"/>
    </source>
</evidence>